<name>A0A0E0QVF0_ORYRU</name>
<keyword evidence="3" id="KW-1185">Reference proteome</keyword>
<reference evidence="3" key="1">
    <citation type="submission" date="2013-06" db="EMBL/GenBank/DDBJ databases">
        <authorList>
            <person name="Zhao Q."/>
        </authorList>
    </citation>
    <scope>NUCLEOTIDE SEQUENCE</scope>
    <source>
        <strain evidence="3">cv. W1943</strain>
    </source>
</reference>
<dbReference type="OMA" id="ITSHAYG"/>
<dbReference type="EnsemblPlants" id="ORUFI09G22070.1">
    <property type="protein sequence ID" value="ORUFI09G22070.1"/>
    <property type="gene ID" value="ORUFI09G22070"/>
</dbReference>
<evidence type="ECO:0000313" key="3">
    <source>
        <dbReference type="Proteomes" id="UP000008022"/>
    </source>
</evidence>
<evidence type="ECO:0000313" key="2">
    <source>
        <dbReference type="EnsemblPlants" id="ORUFI09G22070.1"/>
    </source>
</evidence>
<evidence type="ECO:0008006" key="4">
    <source>
        <dbReference type="Google" id="ProtNLM"/>
    </source>
</evidence>
<organism evidence="2 3">
    <name type="scientific">Oryza rufipogon</name>
    <name type="common">Brownbeard rice</name>
    <name type="synonym">Asian wild rice</name>
    <dbReference type="NCBI Taxonomy" id="4529"/>
    <lineage>
        <taxon>Eukaryota</taxon>
        <taxon>Viridiplantae</taxon>
        <taxon>Streptophyta</taxon>
        <taxon>Embryophyta</taxon>
        <taxon>Tracheophyta</taxon>
        <taxon>Spermatophyta</taxon>
        <taxon>Magnoliopsida</taxon>
        <taxon>Liliopsida</taxon>
        <taxon>Poales</taxon>
        <taxon>Poaceae</taxon>
        <taxon>BOP clade</taxon>
        <taxon>Oryzoideae</taxon>
        <taxon>Oryzeae</taxon>
        <taxon>Oryzinae</taxon>
        <taxon>Oryza</taxon>
    </lineage>
</organism>
<accession>A0A0E0QVF0</accession>
<sequence length="438" mass="48927">MEAYRSATPLPHYINYEITSHAYGSPYIVSRSYNSASCDVNDYGRISENSASKHLPPHNSTTYSLSPAQPQSFGIEHIPLPKPSVNNFQQNGSFVQSTTHKAEETHRTNDTKLASSAGGQFVEDFGSKIDNLIEEICRDVEEKFNAYILSKGSKPIFNQQRKPINLELSANEKEVAMLDLCGNIGPFVLPTKFRAKDDDEHLDDGARNRDDKVNILESHQRTNLGITQVKKSECFSNISNQSGGSSTRKQIWVLKSRGQEKGLAAGARTKVIEPGGHARVQQLENLHNVSMKRESSSADLVTNQNPPKSFVGNGSQPRHSCSLSNWQKKQLHKLSAEKLRDRGMAWVPKGSVQVHNEKDVKREVEAKEEKGVTEACTKSMVCIQSSGSFATTLFIFFTYATDTYIMESILRYVCLSLMVLFLSLDIICVFILWRDVTV</sequence>
<dbReference type="Proteomes" id="UP000008022">
    <property type="component" value="Unassembled WGS sequence"/>
</dbReference>
<dbReference type="eggNOG" id="ENOG502R4F5">
    <property type="taxonomic scope" value="Eukaryota"/>
</dbReference>
<feature type="transmembrane region" description="Helical" evidence="1">
    <location>
        <begin position="412"/>
        <end position="433"/>
    </location>
</feature>
<dbReference type="AlphaFoldDB" id="A0A0E0QVF0"/>
<proteinExistence type="predicted"/>
<keyword evidence="1" id="KW-0812">Transmembrane</keyword>
<evidence type="ECO:0000256" key="1">
    <source>
        <dbReference type="SAM" id="Phobius"/>
    </source>
</evidence>
<keyword evidence="1" id="KW-0472">Membrane</keyword>
<feature type="transmembrane region" description="Helical" evidence="1">
    <location>
        <begin position="383"/>
        <end position="400"/>
    </location>
</feature>
<dbReference type="HOGENOM" id="CLU_053775_1_0_1"/>
<protein>
    <recommendedName>
        <fullName evidence="4">DUF3741 domain-containing protein</fullName>
    </recommendedName>
</protein>
<reference evidence="2" key="2">
    <citation type="submission" date="2015-06" db="UniProtKB">
        <authorList>
            <consortium name="EnsemblPlants"/>
        </authorList>
    </citation>
    <scope>IDENTIFICATION</scope>
</reference>
<dbReference type="Gramene" id="ORUFI09G22070.1">
    <property type="protein sequence ID" value="ORUFI09G22070.1"/>
    <property type="gene ID" value="ORUFI09G22070"/>
</dbReference>
<keyword evidence="1" id="KW-1133">Transmembrane helix</keyword>